<evidence type="ECO:0000256" key="10">
    <source>
        <dbReference type="RuleBase" id="RU367043"/>
    </source>
</evidence>
<evidence type="ECO:0000256" key="3">
    <source>
        <dbReference type="ARBA" id="ARBA00022723"/>
    </source>
</evidence>
<keyword evidence="7 10" id="KW-0811">Translocation</keyword>
<dbReference type="OrthoDB" id="1551503at2759"/>
<comment type="similarity">
    <text evidence="1 10">Belongs to the small Tim family.</text>
</comment>
<evidence type="ECO:0000259" key="11">
    <source>
        <dbReference type="Pfam" id="PF02953"/>
    </source>
</evidence>
<evidence type="ECO:0000256" key="2">
    <source>
        <dbReference type="ARBA" id="ARBA00022448"/>
    </source>
</evidence>
<feature type="domain" description="Tim10-like" evidence="11">
    <location>
        <begin position="16"/>
        <end position="79"/>
    </location>
</feature>
<evidence type="ECO:0000313" key="12">
    <source>
        <dbReference type="EMBL" id="KAJ2002052.1"/>
    </source>
</evidence>
<protein>
    <recommendedName>
        <fullName evidence="10">Mitochondrial import inner membrane translocase subunit</fullName>
    </recommendedName>
</protein>
<comment type="domain">
    <text evidence="10">The twin CX3C motif contains 4 conserved Cys residues that form 2 disulfide bonds in the mitochondrial intermembrane space.</text>
</comment>
<dbReference type="InterPro" id="IPR004217">
    <property type="entry name" value="Tim10-like"/>
</dbReference>
<organism evidence="12 13">
    <name type="scientific">Coemansia thaxteri</name>
    <dbReference type="NCBI Taxonomy" id="2663907"/>
    <lineage>
        <taxon>Eukaryota</taxon>
        <taxon>Fungi</taxon>
        <taxon>Fungi incertae sedis</taxon>
        <taxon>Zoopagomycota</taxon>
        <taxon>Kickxellomycotina</taxon>
        <taxon>Kickxellomycetes</taxon>
        <taxon>Kickxellales</taxon>
        <taxon>Kickxellaceae</taxon>
        <taxon>Coemansia</taxon>
    </lineage>
</organism>
<sequence>MYNNGYGASYHEQRLQQMMEQKQLRDFMRMYSNLVSRCFDDCVSDFNSNTLSDKELTCVNRCTLKNMKLNERIGQRFAEENAKLMEDQAKLGR</sequence>
<dbReference type="PANTHER" id="PTHR13172">
    <property type="entry name" value="MITOCHONDRIAL IMPORT INNER MEMBRANE TRANSLOCASE SUBUNIT TIM9B"/>
    <property type="match status" value="1"/>
</dbReference>
<keyword evidence="6 10" id="KW-0653">Protein transport</keyword>
<comment type="subunit">
    <text evidence="10">Heterohexamer.</text>
</comment>
<name>A0A9W8BHE5_9FUNG</name>
<evidence type="ECO:0000256" key="1">
    <source>
        <dbReference type="ARBA" id="ARBA00006720"/>
    </source>
</evidence>
<keyword evidence="8 10" id="KW-0496">Mitochondrion</keyword>
<keyword evidence="13" id="KW-1185">Reference proteome</keyword>
<dbReference type="InterPro" id="IPR035427">
    <property type="entry name" value="Tim10-like_dom_sf"/>
</dbReference>
<dbReference type="GO" id="GO:0015031">
    <property type="term" value="P:protein transport"/>
    <property type="evidence" value="ECO:0007669"/>
    <property type="project" value="UniProtKB-KW"/>
</dbReference>
<keyword evidence="4 10" id="KW-0999">Mitochondrion inner membrane</keyword>
<dbReference type="AlphaFoldDB" id="A0A9W8BHE5"/>
<keyword evidence="4 10" id="KW-0472">Membrane</keyword>
<dbReference type="Proteomes" id="UP001150907">
    <property type="component" value="Unassembled WGS sequence"/>
</dbReference>
<dbReference type="Pfam" id="PF02953">
    <property type="entry name" value="zf-Tim10_DDP"/>
    <property type="match status" value="1"/>
</dbReference>
<keyword evidence="3" id="KW-0479">Metal-binding</keyword>
<dbReference type="Gene3D" id="1.10.287.810">
    <property type="entry name" value="Mitochondrial import inner membrane translocase subunit tim13 like domains"/>
    <property type="match status" value="1"/>
</dbReference>
<evidence type="ECO:0000256" key="4">
    <source>
        <dbReference type="ARBA" id="ARBA00022792"/>
    </source>
</evidence>
<comment type="function">
    <text evidence="10">Mitochondrial intermembrane chaperone that participates in the import and insertion of some multi-pass transmembrane proteins into the mitochondrial inner membrane. Also required for the transfer of beta-barrel precursors from the TOM complex to the sorting and assembly machinery (SAM complex) of the outer membrane. Acts as a chaperone-like protein that protects the hydrophobic precursors from aggregation and guide them through the mitochondrial intermembrane space.</text>
</comment>
<reference evidence="12" key="1">
    <citation type="submission" date="2022-07" db="EMBL/GenBank/DDBJ databases">
        <title>Phylogenomic reconstructions and comparative analyses of Kickxellomycotina fungi.</title>
        <authorList>
            <person name="Reynolds N.K."/>
            <person name="Stajich J.E."/>
            <person name="Barry K."/>
            <person name="Grigoriev I.V."/>
            <person name="Crous P."/>
            <person name="Smith M.E."/>
        </authorList>
    </citation>
    <scope>NUCLEOTIDE SEQUENCE</scope>
    <source>
        <strain evidence="12">IMI 214461</strain>
    </source>
</reference>
<keyword evidence="2 10" id="KW-0813">Transport</keyword>
<gene>
    <name evidence="12" type="primary">TIM9</name>
    <name evidence="12" type="ORF">H4R26_003807</name>
</gene>
<keyword evidence="9 10" id="KW-1015">Disulfide bond</keyword>
<keyword evidence="5" id="KW-0862">Zinc</keyword>
<dbReference type="InterPro" id="IPR050673">
    <property type="entry name" value="Mito_inner_translocase_sub"/>
</dbReference>
<dbReference type="SUPFAM" id="SSF144122">
    <property type="entry name" value="Tim10-like"/>
    <property type="match status" value="1"/>
</dbReference>
<evidence type="ECO:0000256" key="9">
    <source>
        <dbReference type="ARBA" id="ARBA00023157"/>
    </source>
</evidence>
<evidence type="ECO:0000256" key="7">
    <source>
        <dbReference type="ARBA" id="ARBA00023010"/>
    </source>
</evidence>
<accession>A0A9W8BHE5</accession>
<evidence type="ECO:0000256" key="6">
    <source>
        <dbReference type="ARBA" id="ARBA00022927"/>
    </source>
</evidence>
<comment type="caution">
    <text evidence="12">The sequence shown here is derived from an EMBL/GenBank/DDBJ whole genome shotgun (WGS) entry which is preliminary data.</text>
</comment>
<evidence type="ECO:0000313" key="13">
    <source>
        <dbReference type="Proteomes" id="UP001150907"/>
    </source>
</evidence>
<dbReference type="GO" id="GO:0046872">
    <property type="term" value="F:metal ion binding"/>
    <property type="evidence" value="ECO:0007669"/>
    <property type="project" value="UniProtKB-KW"/>
</dbReference>
<evidence type="ECO:0000256" key="5">
    <source>
        <dbReference type="ARBA" id="ARBA00022833"/>
    </source>
</evidence>
<keyword evidence="10" id="KW-0143">Chaperone</keyword>
<dbReference type="EMBL" id="JANBQF010000339">
    <property type="protein sequence ID" value="KAJ2002052.1"/>
    <property type="molecule type" value="Genomic_DNA"/>
</dbReference>
<evidence type="ECO:0000256" key="8">
    <source>
        <dbReference type="ARBA" id="ARBA00023128"/>
    </source>
</evidence>
<dbReference type="GO" id="GO:0005743">
    <property type="term" value="C:mitochondrial inner membrane"/>
    <property type="evidence" value="ECO:0007669"/>
    <property type="project" value="UniProtKB-SubCell"/>
</dbReference>
<comment type="subcellular location">
    <subcellularLocation>
        <location evidence="10">Mitochondrion inner membrane</location>
        <topology evidence="10">Peripheral membrane protein</topology>
        <orientation evidence="10">Intermembrane side</orientation>
    </subcellularLocation>
</comment>
<proteinExistence type="inferred from homology"/>